<accession>A0A2A6D174</accession>
<dbReference type="Proteomes" id="UP000005239">
    <property type="component" value="Unassembled WGS sequence"/>
</dbReference>
<protein>
    <submittedName>
        <fullName evidence="2">Uncharacterized protein</fullName>
    </submittedName>
</protein>
<accession>A0A8R1UUS1</accession>
<evidence type="ECO:0000313" key="2">
    <source>
        <dbReference type="EnsemblMetazoa" id="PPA39455.1"/>
    </source>
</evidence>
<dbReference type="AlphaFoldDB" id="A0A2A6D174"/>
<evidence type="ECO:0000256" key="1">
    <source>
        <dbReference type="SAM" id="MobiDB-lite"/>
    </source>
</evidence>
<dbReference type="EnsemblMetazoa" id="PPA39455.1">
    <property type="protein sequence ID" value="PPA39455.1"/>
    <property type="gene ID" value="WBGene00277824"/>
</dbReference>
<reference evidence="3" key="1">
    <citation type="journal article" date="2008" name="Nat. Genet.">
        <title>The Pristionchus pacificus genome provides a unique perspective on nematode lifestyle and parasitism.</title>
        <authorList>
            <person name="Dieterich C."/>
            <person name="Clifton S.W."/>
            <person name="Schuster L.N."/>
            <person name="Chinwalla A."/>
            <person name="Delehaunty K."/>
            <person name="Dinkelacker I."/>
            <person name="Fulton L."/>
            <person name="Fulton R."/>
            <person name="Godfrey J."/>
            <person name="Minx P."/>
            <person name="Mitreva M."/>
            <person name="Roeseler W."/>
            <person name="Tian H."/>
            <person name="Witte H."/>
            <person name="Yang S.P."/>
            <person name="Wilson R.K."/>
            <person name="Sommer R.J."/>
        </authorList>
    </citation>
    <scope>NUCLEOTIDE SEQUENCE [LARGE SCALE GENOMIC DNA]</scope>
    <source>
        <strain evidence="3">PS312</strain>
    </source>
</reference>
<organism evidence="2 3">
    <name type="scientific">Pristionchus pacificus</name>
    <name type="common">Parasitic nematode worm</name>
    <dbReference type="NCBI Taxonomy" id="54126"/>
    <lineage>
        <taxon>Eukaryota</taxon>
        <taxon>Metazoa</taxon>
        <taxon>Ecdysozoa</taxon>
        <taxon>Nematoda</taxon>
        <taxon>Chromadorea</taxon>
        <taxon>Rhabditida</taxon>
        <taxon>Rhabditina</taxon>
        <taxon>Diplogasteromorpha</taxon>
        <taxon>Diplogasteroidea</taxon>
        <taxon>Neodiplogasteridae</taxon>
        <taxon>Pristionchus</taxon>
    </lineage>
</organism>
<proteinExistence type="predicted"/>
<keyword evidence="3" id="KW-1185">Reference proteome</keyword>
<reference evidence="2" key="2">
    <citation type="submission" date="2022-06" db="UniProtKB">
        <authorList>
            <consortium name="EnsemblMetazoa"/>
        </authorList>
    </citation>
    <scope>IDENTIFICATION</scope>
    <source>
        <strain evidence="2">PS312</strain>
    </source>
</reference>
<feature type="region of interest" description="Disordered" evidence="1">
    <location>
        <begin position="1"/>
        <end position="23"/>
    </location>
</feature>
<gene>
    <name evidence="2" type="primary">WBGene00277824</name>
</gene>
<sequence>MNAAVVGRARETTTSEMRRREEVRVENEDDWTIEDWPLISPPLQLSVKIWIIRLKEENDDHLVHRSHSVPSTTQIIKYERNVMIE</sequence>
<name>A0A2A6D174_PRIPA</name>
<feature type="compositionally biased region" description="Basic and acidic residues" evidence="1">
    <location>
        <begin position="8"/>
        <end position="23"/>
    </location>
</feature>
<evidence type="ECO:0000313" key="3">
    <source>
        <dbReference type="Proteomes" id="UP000005239"/>
    </source>
</evidence>